<dbReference type="Proteomes" id="UP001165279">
    <property type="component" value="Unassembled WGS sequence"/>
</dbReference>
<gene>
    <name evidence="5" type="ORF">MB818_05515</name>
</gene>
<dbReference type="Pfam" id="PF13604">
    <property type="entry name" value="AAA_30"/>
    <property type="match status" value="1"/>
</dbReference>
<dbReference type="InterPro" id="IPR027417">
    <property type="entry name" value="P-loop_NTPase"/>
</dbReference>
<keyword evidence="6" id="KW-1185">Reference proteome</keyword>
<dbReference type="Gene3D" id="3.40.50.300">
    <property type="entry name" value="P-loop containing nucleotide triphosphate hydrolases"/>
    <property type="match status" value="2"/>
</dbReference>
<feature type="compositionally biased region" description="Basic residues" evidence="3">
    <location>
        <begin position="1"/>
        <end position="20"/>
    </location>
</feature>
<feature type="domain" description="UvrD-like helicase C-terminal" evidence="4">
    <location>
        <begin position="412"/>
        <end position="459"/>
    </location>
</feature>
<accession>A0ABS9NUG3</accession>
<protein>
    <submittedName>
        <fullName evidence="5">AAA family ATPase</fullName>
    </submittedName>
</protein>
<dbReference type="RefSeq" id="WP_234219773.1">
    <property type="nucleotide sequence ID" value="NZ_JAKOEM010000002.1"/>
</dbReference>
<dbReference type="InterPro" id="IPR050534">
    <property type="entry name" value="Coronavir_polyprotein_1ab"/>
</dbReference>
<feature type="region of interest" description="Disordered" evidence="3">
    <location>
        <begin position="1"/>
        <end position="28"/>
    </location>
</feature>
<reference evidence="5" key="1">
    <citation type="submission" date="2022-02" db="EMBL/GenBank/DDBJ databases">
        <title>The genome sequence of Ruegeria sp. 1NDH52C.</title>
        <authorList>
            <person name="Du J."/>
        </authorList>
    </citation>
    <scope>NUCLEOTIDE SEQUENCE</scope>
    <source>
        <strain evidence="5">1NDH52C</strain>
    </source>
</reference>
<dbReference type="PANTHER" id="PTHR43788:SF6">
    <property type="entry name" value="DNA HELICASE B"/>
    <property type="match status" value="1"/>
</dbReference>
<evidence type="ECO:0000313" key="6">
    <source>
        <dbReference type="Proteomes" id="UP001165279"/>
    </source>
</evidence>
<dbReference type="EMBL" id="JAKOEM010000002">
    <property type="protein sequence ID" value="MCG6557646.1"/>
    <property type="molecule type" value="Genomic_DNA"/>
</dbReference>
<dbReference type="PANTHER" id="PTHR43788">
    <property type="entry name" value="DNA2/NAM7 HELICASE FAMILY MEMBER"/>
    <property type="match status" value="1"/>
</dbReference>
<keyword evidence="1" id="KW-0547">Nucleotide-binding</keyword>
<evidence type="ECO:0000256" key="3">
    <source>
        <dbReference type="SAM" id="MobiDB-lite"/>
    </source>
</evidence>
<evidence type="ECO:0000256" key="2">
    <source>
        <dbReference type="ARBA" id="ARBA00022840"/>
    </source>
</evidence>
<name>A0ABS9NUG3_9RHOB</name>
<organism evidence="5 6">
    <name type="scientific">Ruegeria alba</name>
    <dbReference type="NCBI Taxonomy" id="2916756"/>
    <lineage>
        <taxon>Bacteria</taxon>
        <taxon>Pseudomonadati</taxon>
        <taxon>Pseudomonadota</taxon>
        <taxon>Alphaproteobacteria</taxon>
        <taxon>Rhodobacterales</taxon>
        <taxon>Roseobacteraceae</taxon>
        <taxon>Ruegeria</taxon>
    </lineage>
</organism>
<dbReference type="SUPFAM" id="SSF52540">
    <property type="entry name" value="P-loop containing nucleoside triphosphate hydrolases"/>
    <property type="match status" value="2"/>
</dbReference>
<evidence type="ECO:0000313" key="5">
    <source>
        <dbReference type="EMBL" id="MCG6557646.1"/>
    </source>
</evidence>
<dbReference type="InterPro" id="IPR027785">
    <property type="entry name" value="UvrD-like_helicase_C"/>
</dbReference>
<sequence length="461" mass="50094">MSGRRSHAGRRGQGLHRKGISRMTSFTPSSGQAAAIRAIKTWFETRTHEQQVFRLFGYAGSGKSTVLKFALDELGLSPHRSARDGTCVPGVVTATFTGKAALVLTRKGTPARTIHSLIYSVSEATEEEIAAAAKKVLEAEISVKSLTGFDRTAAEAGIEAMRQALSAMKKPRFALNAQSDAADARLIVLDEVSMVGEEMARDLMSFKKPILVLGDPGQLPPIKGDGAFTNVAPDVMLTEIHRQASESAIIRLATMAREGQPIGFGSYDDHVAKMHKADITPDQALRGGQLICGMNATRLQLNNAMRGAAGLPGGVLPSGAAEKIICLKNQNDLGLINGMFLTLEHIVDEGSLFFSAEVTGEDGRRVGAPGSNGKPGRLRIYKGHFEDHFAFDRTRHDRDWKEKKHLTEATFGWAITAHKAQGSQWENVIVWDDGLGRSEIDRRRWLYTAITRAERGLVLLA</sequence>
<evidence type="ECO:0000256" key="1">
    <source>
        <dbReference type="ARBA" id="ARBA00022741"/>
    </source>
</evidence>
<evidence type="ECO:0000259" key="4">
    <source>
        <dbReference type="Pfam" id="PF13538"/>
    </source>
</evidence>
<dbReference type="CDD" id="cd18809">
    <property type="entry name" value="SF1_C_RecD"/>
    <property type="match status" value="1"/>
</dbReference>
<comment type="caution">
    <text evidence="5">The sequence shown here is derived from an EMBL/GenBank/DDBJ whole genome shotgun (WGS) entry which is preliminary data.</text>
</comment>
<proteinExistence type="predicted"/>
<dbReference type="Pfam" id="PF13538">
    <property type="entry name" value="UvrD_C_2"/>
    <property type="match status" value="1"/>
</dbReference>
<keyword evidence="2" id="KW-0067">ATP-binding</keyword>